<comment type="caution">
    <text evidence="1">The sequence shown here is derived from an EMBL/GenBank/DDBJ whole genome shotgun (WGS) entry which is preliminary data.</text>
</comment>
<evidence type="ECO:0000313" key="2">
    <source>
        <dbReference type="Proteomes" id="UP000676336"/>
    </source>
</evidence>
<gene>
    <name evidence="1" type="ORF">SMN809_LOCUS40342</name>
</gene>
<accession>A0A8S2ZGZ2</accession>
<feature type="non-terminal residue" evidence="1">
    <location>
        <position position="72"/>
    </location>
</feature>
<reference evidence="1" key="1">
    <citation type="submission" date="2021-02" db="EMBL/GenBank/DDBJ databases">
        <authorList>
            <person name="Nowell W R."/>
        </authorList>
    </citation>
    <scope>NUCLEOTIDE SEQUENCE</scope>
</reference>
<dbReference type="Proteomes" id="UP000676336">
    <property type="component" value="Unassembled WGS sequence"/>
</dbReference>
<proteinExistence type="predicted"/>
<evidence type="ECO:0000313" key="1">
    <source>
        <dbReference type="EMBL" id="CAF4632510.1"/>
    </source>
</evidence>
<sequence length="72" mass="8314">MIATDESRTIVRKYIDDHLELNVDVSPKMMFAVSLYNMGKYESSLAYFNKLIENPENEDIPLIHVHMARALA</sequence>
<protein>
    <submittedName>
        <fullName evidence="1">Uncharacterized protein</fullName>
    </submittedName>
</protein>
<name>A0A8S2ZGZ2_9BILA</name>
<dbReference type="EMBL" id="CAJOBI010110901">
    <property type="protein sequence ID" value="CAF4632510.1"/>
    <property type="molecule type" value="Genomic_DNA"/>
</dbReference>
<organism evidence="1 2">
    <name type="scientific">Rotaria magnacalcarata</name>
    <dbReference type="NCBI Taxonomy" id="392030"/>
    <lineage>
        <taxon>Eukaryota</taxon>
        <taxon>Metazoa</taxon>
        <taxon>Spiralia</taxon>
        <taxon>Gnathifera</taxon>
        <taxon>Rotifera</taxon>
        <taxon>Eurotatoria</taxon>
        <taxon>Bdelloidea</taxon>
        <taxon>Philodinida</taxon>
        <taxon>Philodinidae</taxon>
        <taxon>Rotaria</taxon>
    </lineage>
</organism>
<dbReference type="AlphaFoldDB" id="A0A8S2ZGZ2"/>